<protein>
    <submittedName>
        <fullName evidence="2">Uncharacterized protein</fullName>
    </submittedName>
</protein>
<evidence type="ECO:0000256" key="1">
    <source>
        <dbReference type="SAM" id="SignalP"/>
    </source>
</evidence>
<sequence>MLAAPLIAAVFAAPASADAHGEGTPSSFEMFLSNLDILGSIDTASMDTLNGSIDDSLGSADNTLGSADDALGSLDGIFGSSMNAN</sequence>
<keyword evidence="3" id="KW-1185">Reference proteome</keyword>
<gene>
    <name evidence="2" type="ORF">EGT50_00700</name>
</gene>
<dbReference type="EMBL" id="RKLO01000001">
    <property type="protein sequence ID" value="RVW05192.1"/>
    <property type="molecule type" value="Genomic_DNA"/>
</dbReference>
<dbReference type="AlphaFoldDB" id="A0A3S3BN48"/>
<feature type="chain" id="PRO_5018663012" evidence="1">
    <location>
        <begin position="18"/>
        <end position="85"/>
    </location>
</feature>
<keyword evidence="1" id="KW-0732">Signal</keyword>
<organism evidence="2 3">
    <name type="scientific">Rhodococcus xishaensis</name>
    <dbReference type="NCBI Taxonomy" id="2487364"/>
    <lineage>
        <taxon>Bacteria</taxon>
        <taxon>Bacillati</taxon>
        <taxon>Actinomycetota</taxon>
        <taxon>Actinomycetes</taxon>
        <taxon>Mycobacteriales</taxon>
        <taxon>Nocardiaceae</taxon>
        <taxon>Rhodococcus</taxon>
    </lineage>
</organism>
<name>A0A3S3BN48_9NOCA</name>
<accession>A0A3S3BN48</accession>
<evidence type="ECO:0000313" key="2">
    <source>
        <dbReference type="EMBL" id="RVW05192.1"/>
    </source>
</evidence>
<evidence type="ECO:0000313" key="3">
    <source>
        <dbReference type="Proteomes" id="UP000283479"/>
    </source>
</evidence>
<dbReference type="Proteomes" id="UP000283479">
    <property type="component" value="Unassembled WGS sequence"/>
</dbReference>
<reference evidence="2 3" key="1">
    <citation type="submission" date="2018-11" db="EMBL/GenBank/DDBJ databases">
        <title>Rhodococcus spongicola sp. nov. and Rhodococcus xishaensis sp. nov. from marine sponges.</title>
        <authorList>
            <person name="Li L."/>
            <person name="Lin H.W."/>
        </authorList>
    </citation>
    <scope>NUCLEOTIDE SEQUENCE [LARGE SCALE GENOMIC DNA]</scope>
    <source>
        <strain evidence="2 3">LHW51113</strain>
    </source>
</reference>
<comment type="caution">
    <text evidence="2">The sequence shown here is derived from an EMBL/GenBank/DDBJ whole genome shotgun (WGS) entry which is preliminary data.</text>
</comment>
<proteinExistence type="predicted"/>
<feature type="signal peptide" evidence="1">
    <location>
        <begin position="1"/>
        <end position="17"/>
    </location>
</feature>